<gene>
    <name evidence="1" type="ORF">N7458_006207</name>
</gene>
<evidence type="ECO:0000313" key="2">
    <source>
        <dbReference type="Proteomes" id="UP001213681"/>
    </source>
</evidence>
<accession>A0AAD6G2D3</accession>
<dbReference type="GeneID" id="81599832"/>
<reference evidence="1" key="1">
    <citation type="submission" date="2022-12" db="EMBL/GenBank/DDBJ databases">
        <authorList>
            <person name="Petersen C."/>
        </authorList>
    </citation>
    <scope>NUCLEOTIDE SEQUENCE</scope>
    <source>
        <strain evidence="1">IBT 16125</strain>
    </source>
</reference>
<keyword evidence="2" id="KW-1185">Reference proteome</keyword>
<organism evidence="1 2">
    <name type="scientific">Penicillium daleae</name>
    <dbReference type="NCBI Taxonomy" id="63821"/>
    <lineage>
        <taxon>Eukaryota</taxon>
        <taxon>Fungi</taxon>
        <taxon>Dikarya</taxon>
        <taxon>Ascomycota</taxon>
        <taxon>Pezizomycotina</taxon>
        <taxon>Eurotiomycetes</taxon>
        <taxon>Eurotiomycetidae</taxon>
        <taxon>Eurotiales</taxon>
        <taxon>Aspergillaceae</taxon>
        <taxon>Penicillium</taxon>
    </lineage>
</organism>
<name>A0AAD6G2D3_9EURO</name>
<dbReference type="Proteomes" id="UP001213681">
    <property type="component" value="Unassembled WGS sequence"/>
</dbReference>
<reference evidence="1" key="2">
    <citation type="journal article" date="2023" name="IMA Fungus">
        <title>Comparative genomic study of the Penicillium genus elucidates a diverse pangenome and 15 lateral gene transfer events.</title>
        <authorList>
            <person name="Petersen C."/>
            <person name="Sorensen T."/>
            <person name="Nielsen M.R."/>
            <person name="Sondergaard T.E."/>
            <person name="Sorensen J.L."/>
            <person name="Fitzpatrick D.A."/>
            <person name="Frisvad J.C."/>
            <person name="Nielsen K.L."/>
        </authorList>
    </citation>
    <scope>NUCLEOTIDE SEQUENCE</scope>
    <source>
        <strain evidence="1">IBT 16125</strain>
    </source>
</reference>
<protein>
    <submittedName>
        <fullName evidence="1">Uncharacterized protein</fullName>
    </submittedName>
</protein>
<dbReference type="InterPro" id="IPR046670">
    <property type="entry name" value="DUF6540"/>
</dbReference>
<dbReference type="RefSeq" id="XP_056765293.1">
    <property type="nucleotide sequence ID" value="XM_056909589.1"/>
</dbReference>
<evidence type="ECO:0000313" key="1">
    <source>
        <dbReference type="EMBL" id="KAJ5449758.1"/>
    </source>
</evidence>
<dbReference type="Pfam" id="PF20174">
    <property type="entry name" value="DUF6540"/>
    <property type="match status" value="1"/>
</dbReference>
<sequence>MTRTINISITSNGARPGHWAIFVPSADSSTMGKFIHLTGNPATGFFLEFKRNYDIKNTDGKDHIIPLAEVEERDTIARDRLESVANIVKPPPRSPNPFDPSSWILRNVQQLVDEGLVDGSAFSVIQEAPKVL</sequence>
<comment type="caution">
    <text evidence="1">The sequence shown here is derived from an EMBL/GenBank/DDBJ whole genome shotgun (WGS) entry which is preliminary data.</text>
</comment>
<dbReference type="AlphaFoldDB" id="A0AAD6G2D3"/>
<dbReference type="EMBL" id="JAPVEA010000006">
    <property type="protein sequence ID" value="KAJ5449758.1"/>
    <property type="molecule type" value="Genomic_DNA"/>
</dbReference>
<proteinExistence type="predicted"/>